<feature type="compositionally biased region" description="Low complexity" evidence="2">
    <location>
        <begin position="381"/>
        <end position="404"/>
    </location>
</feature>
<proteinExistence type="predicted"/>
<feature type="non-terminal residue" evidence="3">
    <location>
        <position position="1"/>
    </location>
</feature>
<feature type="compositionally biased region" description="Low complexity" evidence="2">
    <location>
        <begin position="247"/>
        <end position="283"/>
    </location>
</feature>
<accession>A0A1C7MMT2</accession>
<feature type="region of interest" description="Disordered" evidence="2">
    <location>
        <begin position="167"/>
        <end position="412"/>
    </location>
</feature>
<evidence type="ECO:0000256" key="1">
    <source>
        <dbReference type="SAM" id="Coils"/>
    </source>
</evidence>
<name>A0A1C7MMT2_GRIFR</name>
<reference evidence="3 4" key="1">
    <citation type="submission" date="2016-03" db="EMBL/GenBank/DDBJ databases">
        <title>Whole genome sequencing of Grifola frondosa 9006-11.</title>
        <authorList>
            <person name="Min B."/>
            <person name="Park H."/>
            <person name="Kim J.-G."/>
            <person name="Cho H."/>
            <person name="Oh Y.-L."/>
            <person name="Kong W.-S."/>
            <person name="Choi I.-G."/>
        </authorList>
    </citation>
    <scope>NUCLEOTIDE SEQUENCE [LARGE SCALE GENOMIC DNA]</scope>
    <source>
        <strain evidence="3 4">9006-11</strain>
    </source>
</reference>
<gene>
    <name evidence="3" type="ORF">A0H81_02551</name>
</gene>
<dbReference type="OMA" id="HNAMIAS"/>
<feature type="region of interest" description="Disordered" evidence="2">
    <location>
        <begin position="82"/>
        <end position="111"/>
    </location>
</feature>
<dbReference type="AlphaFoldDB" id="A0A1C7MMT2"/>
<sequence length="412" mass="44745">RSHSAATMSVSPPIRRLFPRVLAAEKTLSISTKRRKNASNVLSRKLEQLREEKIDLENALEAESEAHVNKLSREIAALRLAQQQGQPQTNGSGDQGWASIFRGQKPPGSKPEIMLDAMRRENEQLRNRLSDYIRITRLNEVYREELIEHRRRLGLPVDNLIGLSSLDPYSQPTHRRSSSTASSPSTSILALPNHSPVQHARASGVPIPRPPSQIHRPSNTISESTTPLSTHTPPRPRPPPPSPSPPSRYASATTTFTTPPSSSSFASNPPAFAGGPTRPLTYPSVPPPSLSSSFGSPTTSFLTHSPGYQRDIPSPVDSFASRRNSFHRRGSFDRRIAESGGLLSASRGQSHSRRASVERGARVAETGTLVPRDRAGSFGIPETAEAVESPAPAASKESGEAESSNEMLVRPS</sequence>
<feature type="compositionally biased region" description="Low complexity" evidence="2">
    <location>
        <begin position="178"/>
        <end position="192"/>
    </location>
</feature>
<dbReference type="OrthoDB" id="78858at2759"/>
<protein>
    <submittedName>
        <fullName evidence="3">Uncharacterized protein</fullName>
    </submittedName>
</protein>
<keyword evidence="4" id="KW-1185">Reference proteome</keyword>
<feature type="coiled-coil region" evidence="1">
    <location>
        <begin position="39"/>
        <end position="66"/>
    </location>
</feature>
<dbReference type="InterPro" id="IPR019152">
    <property type="entry name" value="DUF2046"/>
</dbReference>
<dbReference type="EMBL" id="LUGG01000002">
    <property type="protein sequence ID" value="OBZ77769.1"/>
    <property type="molecule type" value="Genomic_DNA"/>
</dbReference>
<feature type="compositionally biased region" description="Low complexity" evidence="2">
    <location>
        <begin position="290"/>
        <end position="303"/>
    </location>
</feature>
<evidence type="ECO:0000313" key="4">
    <source>
        <dbReference type="Proteomes" id="UP000092993"/>
    </source>
</evidence>
<dbReference type="Pfam" id="PF09755">
    <property type="entry name" value="DUF2046"/>
    <property type="match status" value="1"/>
</dbReference>
<dbReference type="Proteomes" id="UP000092993">
    <property type="component" value="Unassembled WGS sequence"/>
</dbReference>
<dbReference type="STRING" id="5627.A0A1C7MMT2"/>
<comment type="caution">
    <text evidence="3">The sequence shown here is derived from an EMBL/GenBank/DDBJ whole genome shotgun (WGS) entry which is preliminary data.</text>
</comment>
<evidence type="ECO:0000256" key="2">
    <source>
        <dbReference type="SAM" id="MobiDB-lite"/>
    </source>
</evidence>
<keyword evidence="1" id="KW-0175">Coiled coil</keyword>
<organism evidence="3 4">
    <name type="scientific">Grifola frondosa</name>
    <name type="common">Maitake</name>
    <name type="synonym">Polyporus frondosus</name>
    <dbReference type="NCBI Taxonomy" id="5627"/>
    <lineage>
        <taxon>Eukaryota</taxon>
        <taxon>Fungi</taxon>
        <taxon>Dikarya</taxon>
        <taxon>Basidiomycota</taxon>
        <taxon>Agaricomycotina</taxon>
        <taxon>Agaricomycetes</taxon>
        <taxon>Polyporales</taxon>
        <taxon>Grifolaceae</taxon>
        <taxon>Grifola</taxon>
    </lineage>
</organism>
<feature type="compositionally biased region" description="Low complexity" evidence="2">
    <location>
        <begin position="222"/>
        <end position="232"/>
    </location>
</feature>
<evidence type="ECO:0000313" key="3">
    <source>
        <dbReference type="EMBL" id="OBZ77769.1"/>
    </source>
</evidence>
<feature type="compositionally biased region" description="Pro residues" evidence="2">
    <location>
        <begin position="233"/>
        <end position="246"/>
    </location>
</feature>
<feature type="compositionally biased region" description="Polar residues" evidence="2">
    <location>
        <begin position="82"/>
        <end position="92"/>
    </location>
</feature>